<dbReference type="GO" id="GO:0003677">
    <property type="term" value="F:DNA binding"/>
    <property type="evidence" value="ECO:0007669"/>
    <property type="project" value="InterPro"/>
</dbReference>
<dbReference type="OrthoDB" id="9796655at2"/>
<dbReference type="SUPFAM" id="SSF52172">
    <property type="entry name" value="CheY-like"/>
    <property type="match status" value="1"/>
</dbReference>
<dbReference type="AlphaFoldDB" id="A0A4R2MGN1"/>
<keyword evidence="1" id="KW-0597">Phosphoprotein</keyword>
<reference evidence="3 4" key="1">
    <citation type="submission" date="2019-03" db="EMBL/GenBank/DDBJ databases">
        <title>Genomic Encyclopedia of Type Strains, Phase IV (KMG-IV): sequencing the most valuable type-strain genomes for metagenomic binning, comparative biology and taxonomic classification.</title>
        <authorList>
            <person name="Goeker M."/>
        </authorList>
    </citation>
    <scope>NUCLEOTIDE SEQUENCE [LARGE SCALE GENOMIC DNA]</scope>
    <source>
        <strain evidence="3 4">DSM 1709</strain>
    </source>
</reference>
<dbReference type="Gene3D" id="3.40.50.2300">
    <property type="match status" value="1"/>
</dbReference>
<evidence type="ECO:0000313" key="3">
    <source>
        <dbReference type="EMBL" id="TCP03977.1"/>
    </source>
</evidence>
<accession>A0A4R2MGN1</accession>
<protein>
    <submittedName>
        <fullName evidence="3">LytTR family two component transcriptional regulator</fullName>
    </submittedName>
</protein>
<comment type="caution">
    <text evidence="3">The sequence shown here is derived from an EMBL/GenBank/DDBJ whole genome shotgun (WGS) entry which is preliminary data.</text>
</comment>
<evidence type="ECO:0000256" key="1">
    <source>
        <dbReference type="PROSITE-ProRule" id="PRU00169"/>
    </source>
</evidence>
<sequence length="242" mass="27167">MIRIAICDDLPEEVARLTALTQHYAACQDLNAEVTGFTDPDALLAAIETRNYHLYLLDIVMPMISGLELAQEIRRVDREAQIVYTTTEPQFALRAYAVQPLAYLVKPIAETQFFDTLALAVARADVGDERTFAVKTADGLRVIRLADIACCEYHHHTAVFALKSGEKLASRSFRESFAEYCAPALGDPRFVQCHAAFVVNMRHVERFSKDSFTLRGGKLVPIAEKRYATVRDAYMDYLASRP</sequence>
<dbReference type="PANTHER" id="PTHR37299">
    <property type="entry name" value="TRANSCRIPTIONAL REGULATOR-RELATED"/>
    <property type="match status" value="1"/>
</dbReference>
<evidence type="ECO:0000259" key="2">
    <source>
        <dbReference type="PROSITE" id="PS50110"/>
    </source>
</evidence>
<dbReference type="Pfam" id="PF04397">
    <property type="entry name" value="LytTR"/>
    <property type="match status" value="1"/>
</dbReference>
<dbReference type="Proteomes" id="UP000295106">
    <property type="component" value="Unassembled WGS sequence"/>
</dbReference>
<dbReference type="SMART" id="SM00448">
    <property type="entry name" value="REC"/>
    <property type="match status" value="1"/>
</dbReference>
<dbReference type="InterPro" id="IPR046947">
    <property type="entry name" value="LytR-like"/>
</dbReference>
<dbReference type="InterPro" id="IPR001789">
    <property type="entry name" value="Sig_transdc_resp-reg_receiver"/>
</dbReference>
<dbReference type="GO" id="GO:0000156">
    <property type="term" value="F:phosphorelay response regulator activity"/>
    <property type="evidence" value="ECO:0007669"/>
    <property type="project" value="InterPro"/>
</dbReference>
<organism evidence="3 4">
    <name type="scientific">Rubrivivax gelatinosus</name>
    <name type="common">Rhodocyclus gelatinosus</name>
    <name type="synonym">Rhodopseudomonas gelatinosa</name>
    <dbReference type="NCBI Taxonomy" id="28068"/>
    <lineage>
        <taxon>Bacteria</taxon>
        <taxon>Pseudomonadati</taxon>
        <taxon>Pseudomonadota</taxon>
        <taxon>Betaproteobacteria</taxon>
        <taxon>Burkholderiales</taxon>
        <taxon>Sphaerotilaceae</taxon>
        <taxon>Rubrivivax</taxon>
    </lineage>
</organism>
<dbReference type="RefSeq" id="WP_132645447.1">
    <property type="nucleotide sequence ID" value="NZ_CP181388.1"/>
</dbReference>
<dbReference type="PROSITE" id="PS50110">
    <property type="entry name" value="RESPONSE_REGULATORY"/>
    <property type="match status" value="1"/>
</dbReference>
<proteinExistence type="predicted"/>
<feature type="domain" description="Response regulatory" evidence="2">
    <location>
        <begin position="3"/>
        <end position="121"/>
    </location>
</feature>
<gene>
    <name evidence="3" type="ORF">EV684_103224</name>
</gene>
<feature type="modified residue" description="4-aspartylphosphate" evidence="1">
    <location>
        <position position="58"/>
    </location>
</feature>
<dbReference type="InterPro" id="IPR007492">
    <property type="entry name" value="LytTR_DNA-bd_dom"/>
</dbReference>
<evidence type="ECO:0000313" key="4">
    <source>
        <dbReference type="Proteomes" id="UP000295106"/>
    </source>
</evidence>
<dbReference type="EMBL" id="SLXD01000003">
    <property type="protein sequence ID" value="TCP03977.1"/>
    <property type="molecule type" value="Genomic_DNA"/>
</dbReference>
<name>A0A4R2MGN1_RUBGE</name>
<dbReference type="SMART" id="SM00850">
    <property type="entry name" value="LytTR"/>
    <property type="match status" value="1"/>
</dbReference>
<dbReference type="InterPro" id="IPR011006">
    <property type="entry name" value="CheY-like_superfamily"/>
</dbReference>
<dbReference type="PANTHER" id="PTHR37299:SF1">
    <property type="entry name" value="STAGE 0 SPORULATION PROTEIN A HOMOLOG"/>
    <property type="match status" value="1"/>
</dbReference>
<dbReference type="Gene3D" id="2.40.50.1020">
    <property type="entry name" value="LytTr DNA-binding domain"/>
    <property type="match status" value="1"/>
</dbReference>
<dbReference type="Pfam" id="PF00072">
    <property type="entry name" value="Response_reg"/>
    <property type="match status" value="1"/>
</dbReference>